<sequence length="88" mass="10270">MRINDIETNSTLEVTGSEDLVLNALDSLNEKITDEIVLIFDKDGYDISIKDYKIELPKKKVEEFLENKEDSLDRYILKSLEKKGYRAR</sequence>
<evidence type="ECO:0000313" key="1">
    <source>
        <dbReference type="EMBL" id="QGU94717.1"/>
    </source>
</evidence>
<accession>A0A6I6F1S7</accession>
<dbReference type="AlphaFoldDB" id="A0A6I6F1S7"/>
<proteinExistence type="predicted"/>
<organism evidence="1 2">
    <name type="scientific">Clostridium bovifaecis</name>
    <dbReference type="NCBI Taxonomy" id="2184719"/>
    <lineage>
        <taxon>Bacteria</taxon>
        <taxon>Bacillati</taxon>
        <taxon>Bacillota</taxon>
        <taxon>Clostridia</taxon>
        <taxon>Eubacteriales</taxon>
        <taxon>Clostridiaceae</taxon>
        <taxon>Clostridium</taxon>
    </lineage>
</organism>
<protein>
    <submittedName>
        <fullName evidence="1">Uncharacterized protein</fullName>
    </submittedName>
</protein>
<gene>
    <name evidence="1" type="ORF">GOM49_06050</name>
</gene>
<evidence type="ECO:0000313" key="2">
    <source>
        <dbReference type="Proteomes" id="UP000422764"/>
    </source>
</evidence>
<keyword evidence="2" id="KW-1185">Reference proteome</keyword>
<dbReference type="Proteomes" id="UP000422764">
    <property type="component" value="Chromosome"/>
</dbReference>
<dbReference type="EMBL" id="CP046522">
    <property type="protein sequence ID" value="QGU94717.1"/>
    <property type="molecule type" value="Genomic_DNA"/>
</dbReference>
<reference evidence="1 2" key="1">
    <citation type="submission" date="2019-12" db="EMBL/GenBank/DDBJ databases">
        <title>Genome sequenceing of Clostridium bovifaecis.</title>
        <authorList>
            <person name="Yao Y."/>
        </authorList>
    </citation>
    <scope>NUCLEOTIDE SEQUENCE [LARGE SCALE GENOMIC DNA]</scope>
    <source>
        <strain evidence="1 2">BXX</strain>
    </source>
</reference>
<name>A0A6I6F1S7_9CLOT</name>